<reference evidence="4 5" key="1">
    <citation type="submission" date="2018-01" db="EMBL/GenBank/DDBJ databases">
        <title>Whole genome sequencing of Histamine producing bacteria.</title>
        <authorList>
            <person name="Butler K."/>
        </authorList>
    </citation>
    <scope>NUCLEOTIDE SEQUENCE [LARGE SCALE GENOMIC DNA]</scope>
    <source>
        <strain evidence="4 5">A1-4</strain>
    </source>
</reference>
<evidence type="ECO:0000259" key="3">
    <source>
        <dbReference type="SMART" id="SM00822"/>
    </source>
</evidence>
<name>A0AAX0YU61_9GAMM</name>
<protein>
    <submittedName>
        <fullName evidence="4">SDR family NAD(P)-dependent oxidoreductase</fullName>
        <ecNumber evidence="4">1.1.1.36</ecNumber>
    </submittedName>
</protein>
<dbReference type="GO" id="GO:0018454">
    <property type="term" value="F:acetoacetyl-CoA reductase activity"/>
    <property type="evidence" value="ECO:0007669"/>
    <property type="project" value="UniProtKB-EC"/>
</dbReference>
<dbReference type="NCBIfam" id="NF009464">
    <property type="entry name" value="PRK12824.1"/>
    <property type="match status" value="1"/>
</dbReference>
<evidence type="ECO:0000313" key="4">
    <source>
        <dbReference type="EMBL" id="PSX43381.1"/>
    </source>
</evidence>
<organism evidence="4 5">
    <name type="scientific">Photobacterium kishitanii</name>
    <dbReference type="NCBI Taxonomy" id="318456"/>
    <lineage>
        <taxon>Bacteria</taxon>
        <taxon>Pseudomonadati</taxon>
        <taxon>Pseudomonadota</taxon>
        <taxon>Gammaproteobacteria</taxon>
        <taxon>Vibrionales</taxon>
        <taxon>Vibrionaceae</taxon>
        <taxon>Photobacterium</taxon>
    </lineage>
</organism>
<dbReference type="PANTHER" id="PTHR42879">
    <property type="entry name" value="3-OXOACYL-(ACYL-CARRIER-PROTEIN) REDUCTASE"/>
    <property type="match status" value="1"/>
</dbReference>
<comment type="similarity">
    <text evidence="1">Belongs to the short-chain dehydrogenases/reductases (SDR) family.</text>
</comment>
<dbReference type="PRINTS" id="PR00080">
    <property type="entry name" value="SDRFAMILY"/>
</dbReference>
<dbReference type="EMBL" id="PYOZ01000017">
    <property type="protein sequence ID" value="PSX43381.1"/>
    <property type="molecule type" value="Genomic_DNA"/>
</dbReference>
<dbReference type="InterPro" id="IPR036291">
    <property type="entry name" value="NAD(P)-bd_dom_sf"/>
</dbReference>
<dbReference type="FunFam" id="3.40.50.720:FF:000173">
    <property type="entry name" value="3-oxoacyl-[acyl-carrier protein] reductase"/>
    <property type="match status" value="1"/>
</dbReference>
<keyword evidence="2 4" id="KW-0560">Oxidoreductase</keyword>
<evidence type="ECO:0000313" key="5">
    <source>
        <dbReference type="Proteomes" id="UP000240728"/>
    </source>
</evidence>
<dbReference type="Proteomes" id="UP000240728">
    <property type="component" value="Unassembled WGS sequence"/>
</dbReference>
<dbReference type="SMART" id="SM00822">
    <property type="entry name" value="PKS_KR"/>
    <property type="match status" value="1"/>
</dbReference>
<dbReference type="InterPro" id="IPR050259">
    <property type="entry name" value="SDR"/>
</dbReference>
<dbReference type="InterPro" id="IPR057326">
    <property type="entry name" value="KR_dom"/>
</dbReference>
<dbReference type="NCBIfam" id="TIGR01829">
    <property type="entry name" value="AcAcCoA_reduct"/>
    <property type="match status" value="1"/>
</dbReference>
<dbReference type="EC" id="1.1.1.36" evidence="4"/>
<dbReference type="PRINTS" id="PR00081">
    <property type="entry name" value="GDHRDH"/>
</dbReference>
<feature type="domain" description="Ketoreductase" evidence="3">
    <location>
        <begin position="4"/>
        <end position="185"/>
    </location>
</feature>
<comment type="caution">
    <text evidence="4">The sequence shown here is derived from an EMBL/GenBank/DDBJ whole genome shotgun (WGS) entry which is preliminary data.</text>
</comment>
<dbReference type="GO" id="GO:0042619">
    <property type="term" value="P:poly-hydroxybutyrate biosynthetic process"/>
    <property type="evidence" value="ECO:0007669"/>
    <property type="project" value="InterPro"/>
</dbReference>
<dbReference type="RefSeq" id="WP_045042905.1">
    <property type="nucleotide sequence ID" value="NZ_JZTB01000011.1"/>
</dbReference>
<accession>A0AAX0YU61</accession>
<proteinExistence type="inferred from homology"/>
<evidence type="ECO:0000256" key="2">
    <source>
        <dbReference type="ARBA" id="ARBA00023002"/>
    </source>
</evidence>
<dbReference type="GO" id="GO:0005737">
    <property type="term" value="C:cytoplasm"/>
    <property type="evidence" value="ECO:0007669"/>
    <property type="project" value="InterPro"/>
</dbReference>
<dbReference type="InterPro" id="IPR020904">
    <property type="entry name" value="Sc_DH/Rdtase_CS"/>
</dbReference>
<dbReference type="GO" id="GO:0032787">
    <property type="term" value="P:monocarboxylic acid metabolic process"/>
    <property type="evidence" value="ECO:0007669"/>
    <property type="project" value="UniProtKB-ARBA"/>
</dbReference>
<dbReference type="Gene3D" id="3.40.50.720">
    <property type="entry name" value="NAD(P)-binding Rossmann-like Domain"/>
    <property type="match status" value="1"/>
</dbReference>
<dbReference type="Pfam" id="PF13561">
    <property type="entry name" value="adh_short_C2"/>
    <property type="match status" value="1"/>
</dbReference>
<dbReference type="NCBIfam" id="NF009466">
    <property type="entry name" value="PRK12826.1-2"/>
    <property type="match status" value="1"/>
</dbReference>
<sequence>MTNQIALVTGANGGIGSKITEELVKAGYRVIAGYYPSEKDRATAWINDAKYTQDEVRLLPLDVTDAEHCQEVLTALWQEEGQIDVLVNNAGITRDALFKRMNFEQWDAVIKTNLNSLFYVTHPLFTFMCEKGSCRIINMTSVNGLKGQFGQVNYSAAKAGVIGFTKALAAEGAKFGVTVNAVAPGYTNTAMVSVLKPEVIDNICSTIPMKRLAEPSEIAAAVVFLASENAQYITGETLSVNGGLYMH</sequence>
<dbReference type="InterPro" id="IPR011283">
    <property type="entry name" value="Acetoacetyl-CoA_reductase"/>
</dbReference>
<dbReference type="PANTHER" id="PTHR42879:SF2">
    <property type="entry name" value="3-OXOACYL-[ACYL-CARRIER-PROTEIN] REDUCTASE FABG"/>
    <property type="match status" value="1"/>
</dbReference>
<evidence type="ECO:0000256" key="1">
    <source>
        <dbReference type="ARBA" id="ARBA00006484"/>
    </source>
</evidence>
<dbReference type="InterPro" id="IPR002347">
    <property type="entry name" value="SDR_fam"/>
</dbReference>
<keyword evidence="5" id="KW-1185">Reference proteome</keyword>
<dbReference type="AlphaFoldDB" id="A0AAX0YU61"/>
<dbReference type="CDD" id="cd05333">
    <property type="entry name" value="BKR_SDR_c"/>
    <property type="match status" value="1"/>
</dbReference>
<dbReference type="PROSITE" id="PS00061">
    <property type="entry name" value="ADH_SHORT"/>
    <property type="match status" value="1"/>
</dbReference>
<dbReference type="SUPFAM" id="SSF51735">
    <property type="entry name" value="NAD(P)-binding Rossmann-fold domains"/>
    <property type="match status" value="1"/>
</dbReference>
<gene>
    <name evidence="4" type="ORF">C0W53_19050</name>
</gene>